<organism evidence="1 2">
    <name type="scientific">Pseudomonas canavaninivorans</name>
    <dbReference type="NCBI Taxonomy" id="2842348"/>
    <lineage>
        <taxon>Bacteria</taxon>
        <taxon>Pseudomonadati</taxon>
        <taxon>Pseudomonadota</taxon>
        <taxon>Gammaproteobacteria</taxon>
        <taxon>Pseudomonadales</taxon>
        <taxon>Pseudomonadaceae</taxon>
        <taxon>Pseudomonas</taxon>
    </lineage>
</organism>
<sequence length="390" mass="44059">MNKLTSYDSMDALNDKILRYCNPIATVESTEILHFDARGGDQLALSTQAYPYTSVGSIAIVKSNNQIDDHVVNQYQNRYGANIGSTHLATQLILLDSTDEEQIKQAIRRDARHTGPKHINKAVSAAVVFNIQDYWLAERVQWFMENKEEAQQGFTSRDMRQIPPAEFNRRFNEIVDRNRANFDLMRNVKSWVFGSFGASQPGWERFVHHDIYSARRVRTHLNNLNDAGTAEARGEYAATKYLLTIQGQDYQMKIGKAASGRTNGIDQIWIRRNMSSGAVEEYLIIESKGSLGAKLTNTLYGQQMSPMWIFRCLIGLFSDDYRLASSSTADQYAKSTLVEKILDALINDKAPVTGYIFQTMTGLKTGAESLVIQKLGRYNLINAYQKAMST</sequence>
<protein>
    <recommendedName>
        <fullName evidence="3">AIPR protein</fullName>
    </recommendedName>
</protein>
<reference evidence="1 2" key="1">
    <citation type="journal article" date="2021" name="Microorganisms">
        <title>The Ever-Expanding Pseudomonas Genus: Description of 43 New Species and Partition of the Pseudomonas putida Group.</title>
        <authorList>
            <person name="Girard L."/>
            <person name="Lood C."/>
            <person name="Hofte M."/>
            <person name="Vandamme P."/>
            <person name="Rokni-Zadeh H."/>
            <person name="van Noort V."/>
            <person name="Lavigne R."/>
            <person name="De Mot R."/>
        </authorList>
    </citation>
    <scope>NUCLEOTIDE SEQUENCE [LARGE SCALE GENOMIC DNA]</scope>
    <source>
        <strain evidence="1 2">SWRI17</strain>
    </source>
</reference>
<keyword evidence="2" id="KW-1185">Reference proteome</keyword>
<evidence type="ECO:0000313" key="2">
    <source>
        <dbReference type="Proteomes" id="UP000824066"/>
    </source>
</evidence>
<dbReference type="EMBL" id="CP077080">
    <property type="protein sequence ID" value="QXI55533.1"/>
    <property type="molecule type" value="Genomic_DNA"/>
</dbReference>
<dbReference type="RefSeq" id="WP_217861678.1">
    <property type="nucleotide sequence ID" value="NZ_CP077080.1"/>
</dbReference>
<name>A0ABX8QJH8_PSECO</name>
<accession>A0ABX8QJH8</accession>
<proteinExistence type="predicted"/>
<evidence type="ECO:0000313" key="1">
    <source>
        <dbReference type="EMBL" id="QXI55533.1"/>
    </source>
</evidence>
<evidence type="ECO:0008006" key="3">
    <source>
        <dbReference type="Google" id="ProtNLM"/>
    </source>
</evidence>
<gene>
    <name evidence="1" type="ORF">KSS97_11545</name>
</gene>
<dbReference type="Proteomes" id="UP000824066">
    <property type="component" value="Chromosome"/>
</dbReference>